<proteinExistence type="predicted"/>
<gene>
    <name evidence="2" type="ORF">CY34DRAFT_507016</name>
</gene>
<keyword evidence="3" id="KW-1185">Reference proteome</keyword>
<reference evidence="3" key="2">
    <citation type="submission" date="2015-01" db="EMBL/GenBank/DDBJ databases">
        <title>Evolutionary Origins and Diversification of the Mycorrhizal Mutualists.</title>
        <authorList>
            <consortium name="DOE Joint Genome Institute"/>
            <consortium name="Mycorrhizal Genomics Consortium"/>
            <person name="Kohler A."/>
            <person name="Kuo A."/>
            <person name="Nagy L.G."/>
            <person name="Floudas D."/>
            <person name="Copeland A."/>
            <person name="Barry K.W."/>
            <person name="Cichocki N."/>
            <person name="Veneault-Fourrey C."/>
            <person name="LaButti K."/>
            <person name="Lindquist E.A."/>
            <person name="Lipzen A."/>
            <person name="Lundell T."/>
            <person name="Morin E."/>
            <person name="Murat C."/>
            <person name="Riley R."/>
            <person name="Ohm R."/>
            <person name="Sun H."/>
            <person name="Tunlid A."/>
            <person name="Henrissat B."/>
            <person name="Grigoriev I.V."/>
            <person name="Hibbett D.S."/>
            <person name="Martin F."/>
        </authorList>
    </citation>
    <scope>NUCLEOTIDE SEQUENCE [LARGE SCALE GENOMIC DNA]</scope>
    <source>
        <strain evidence="3">UH-Slu-Lm8-n1</strain>
    </source>
</reference>
<organism evidence="2 3">
    <name type="scientific">Suillus luteus UH-Slu-Lm8-n1</name>
    <dbReference type="NCBI Taxonomy" id="930992"/>
    <lineage>
        <taxon>Eukaryota</taxon>
        <taxon>Fungi</taxon>
        <taxon>Dikarya</taxon>
        <taxon>Basidiomycota</taxon>
        <taxon>Agaricomycotina</taxon>
        <taxon>Agaricomycetes</taxon>
        <taxon>Agaricomycetidae</taxon>
        <taxon>Boletales</taxon>
        <taxon>Suillineae</taxon>
        <taxon>Suillaceae</taxon>
        <taxon>Suillus</taxon>
    </lineage>
</organism>
<accession>A0A0D0BRC3</accession>
<feature type="signal peptide" evidence="1">
    <location>
        <begin position="1"/>
        <end position="21"/>
    </location>
</feature>
<sequence length="114" mass="12335">MRLSSAFVLAVAAALAGSVSATPVDAGVEHCPLMCYDFHDCNTCWLGECVSFSGLRARFNHIVPSDGSSPFSAGSSSWSLSRSTFWFLQNFYFHSSDGDIGIGRLLTFKCLLLL</sequence>
<dbReference type="AlphaFoldDB" id="A0A0D0BRC3"/>
<dbReference type="InParanoid" id="A0A0D0BRC3"/>
<dbReference type="Proteomes" id="UP000054485">
    <property type="component" value="Unassembled WGS sequence"/>
</dbReference>
<dbReference type="EMBL" id="KN835170">
    <property type="protein sequence ID" value="KIK45583.1"/>
    <property type="molecule type" value="Genomic_DNA"/>
</dbReference>
<reference evidence="2 3" key="1">
    <citation type="submission" date="2014-04" db="EMBL/GenBank/DDBJ databases">
        <authorList>
            <consortium name="DOE Joint Genome Institute"/>
            <person name="Kuo A."/>
            <person name="Ruytinx J."/>
            <person name="Rineau F."/>
            <person name="Colpaert J."/>
            <person name="Kohler A."/>
            <person name="Nagy L.G."/>
            <person name="Floudas D."/>
            <person name="Copeland A."/>
            <person name="Barry K.W."/>
            <person name="Cichocki N."/>
            <person name="Veneault-Fourrey C."/>
            <person name="LaButti K."/>
            <person name="Lindquist E.A."/>
            <person name="Lipzen A."/>
            <person name="Lundell T."/>
            <person name="Morin E."/>
            <person name="Murat C."/>
            <person name="Sun H."/>
            <person name="Tunlid A."/>
            <person name="Henrissat B."/>
            <person name="Grigoriev I.V."/>
            <person name="Hibbett D.S."/>
            <person name="Martin F."/>
            <person name="Nordberg H.P."/>
            <person name="Cantor M.N."/>
            <person name="Hua S.X."/>
        </authorList>
    </citation>
    <scope>NUCLEOTIDE SEQUENCE [LARGE SCALE GENOMIC DNA]</scope>
    <source>
        <strain evidence="2 3">UH-Slu-Lm8-n1</strain>
    </source>
</reference>
<evidence type="ECO:0000313" key="2">
    <source>
        <dbReference type="EMBL" id="KIK45583.1"/>
    </source>
</evidence>
<dbReference type="OrthoDB" id="2692942at2759"/>
<protein>
    <submittedName>
        <fullName evidence="2">Uncharacterized protein</fullName>
    </submittedName>
</protein>
<dbReference type="HOGENOM" id="CLU_2122702_0_0_1"/>
<evidence type="ECO:0000313" key="3">
    <source>
        <dbReference type="Proteomes" id="UP000054485"/>
    </source>
</evidence>
<name>A0A0D0BRC3_9AGAM</name>
<keyword evidence="1" id="KW-0732">Signal</keyword>
<evidence type="ECO:0000256" key="1">
    <source>
        <dbReference type="SAM" id="SignalP"/>
    </source>
</evidence>
<feature type="chain" id="PRO_5002207477" evidence="1">
    <location>
        <begin position="22"/>
        <end position="114"/>
    </location>
</feature>